<protein>
    <submittedName>
        <fullName evidence="2">Anti-sigma-K factor RskA</fullName>
    </submittedName>
</protein>
<dbReference type="RefSeq" id="WP_092018771.1">
    <property type="nucleotide sequence ID" value="NZ_JBHLXN010000001.1"/>
</dbReference>
<evidence type="ECO:0000313" key="3">
    <source>
        <dbReference type="Proteomes" id="UP000199306"/>
    </source>
</evidence>
<organism evidence="2 3">
    <name type="scientific">Pseudarcicella hirudinis</name>
    <dbReference type="NCBI Taxonomy" id="1079859"/>
    <lineage>
        <taxon>Bacteria</taxon>
        <taxon>Pseudomonadati</taxon>
        <taxon>Bacteroidota</taxon>
        <taxon>Cytophagia</taxon>
        <taxon>Cytophagales</taxon>
        <taxon>Flectobacillaceae</taxon>
        <taxon>Pseudarcicella</taxon>
    </lineage>
</organism>
<dbReference type="InterPro" id="IPR018764">
    <property type="entry name" value="RskA_C"/>
</dbReference>
<dbReference type="GO" id="GO:0006417">
    <property type="term" value="P:regulation of translation"/>
    <property type="evidence" value="ECO:0007669"/>
    <property type="project" value="TreeGrafter"/>
</dbReference>
<keyword evidence="3" id="KW-1185">Reference proteome</keyword>
<dbReference type="PANTHER" id="PTHR37461">
    <property type="entry name" value="ANTI-SIGMA-K FACTOR RSKA"/>
    <property type="match status" value="1"/>
</dbReference>
<dbReference type="InterPro" id="IPR051474">
    <property type="entry name" value="Anti-sigma-K/W_factor"/>
</dbReference>
<dbReference type="STRING" id="1079859.SAMN04515674_11363"/>
<dbReference type="PANTHER" id="PTHR37461:SF1">
    <property type="entry name" value="ANTI-SIGMA-K FACTOR RSKA"/>
    <property type="match status" value="1"/>
</dbReference>
<feature type="domain" description="Anti-sigma K factor RskA C-terminal" evidence="1">
    <location>
        <begin position="125"/>
        <end position="281"/>
    </location>
</feature>
<proteinExistence type="predicted"/>
<dbReference type="GO" id="GO:0005886">
    <property type="term" value="C:plasma membrane"/>
    <property type="evidence" value="ECO:0007669"/>
    <property type="project" value="InterPro"/>
</dbReference>
<dbReference type="GO" id="GO:0016989">
    <property type="term" value="F:sigma factor antagonist activity"/>
    <property type="evidence" value="ECO:0007669"/>
    <property type="project" value="TreeGrafter"/>
</dbReference>
<gene>
    <name evidence="2" type="ORF">SAMN04515674_11363</name>
</gene>
<evidence type="ECO:0000313" key="2">
    <source>
        <dbReference type="EMBL" id="SFQ25629.1"/>
    </source>
</evidence>
<name>A0A1I5X0Z0_9BACT</name>
<dbReference type="EMBL" id="FOXH01000013">
    <property type="protein sequence ID" value="SFQ25629.1"/>
    <property type="molecule type" value="Genomic_DNA"/>
</dbReference>
<dbReference type="AlphaFoldDB" id="A0A1I5X0Z0"/>
<dbReference type="Proteomes" id="UP000199306">
    <property type="component" value="Unassembled WGS sequence"/>
</dbReference>
<sequence>MDIKAYISSGILESYVLKLTTVEETAEVEKNIAQHPEIRAEIFLIEEALESYALEFAHEPPAELKIRIMNALAKEQLSVTSEQKGSGSFVTDSISQVSDDELNTEDKVLEFRPQPSATRTWVAAASWALLILSVGANIIFFNRWKGSEEKLAIAESQNLKIVQNEEILKANYEQELNILQSPGVKVIALSGQPVAPNSKALVYWDTNSESVYVSSMKLPEAPSGKQYQLWAIVDGKPVDAGLISGNTQMLKMKSFGKAVAFAISLEETGGSTTEVGPKGQIYVMGNV</sequence>
<accession>A0A1I5X0Z0</accession>
<evidence type="ECO:0000259" key="1">
    <source>
        <dbReference type="Pfam" id="PF10099"/>
    </source>
</evidence>
<dbReference type="Pfam" id="PF10099">
    <property type="entry name" value="RskA_C"/>
    <property type="match status" value="1"/>
</dbReference>
<reference evidence="2 3" key="1">
    <citation type="submission" date="2016-10" db="EMBL/GenBank/DDBJ databases">
        <authorList>
            <person name="de Groot N.N."/>
        </authorList>
    </citation>
    <scope>NUCLEOTIDE SEQUENCE [LARGE SCALE GENOMIC DNA]</scope>
    <source>
        <strain evidence="3">E92,LMG 26720,CCM 7988</strain>
    </source>
</reference>